<dbReference type="RefSeq" id="XP_032127919.1">
    <property type="nucleotide sequence ID" value="XM_032272028.1"/>
</dbReference>
<feature type="region of interest" description="Disordered" evidence="1">
    <location>
        <begin position="54"/>
        <end position="83"/>
    </location>
</feature>
<protein>
    <submittedName>
        <fullName evidence="3 4">RNA/RNP complex-1-interacting phosphatase isoform X2</fullName>
    </submittedName>
</protein>
<reference evidence="3 4" key="1">
    <citation type="submission" date="2025-04" db="UniProtKB">
        <authorList>
            <consortium name="RefSeq"/>
        </authorList>
    </citation>
    <scope>IDENTIFICATION</scope>
    <source>
        <tissue evidence="3 4">Blood</tissue>
    </source>
</reference>
<accession>A0A6J3HDV1</accession>
<dbReference type="RefSeq" id="XP_032127918.1">
    <property type="nucleotide sequence ID" value="XM_032272027.1"/>
</dbReference>
<gene>
    <name evidence="3 4" type="primary">DUSP11</name>
</gene>
<keyword evidence="2" id="KW-1185">Reference proteome</keyword>
<feature type="region of interest" description="Disordered" evidence="1">
    <location>
        <begin position="116"/>
        <end position="153"/>
    </location>
</feature>
<evidence type="ECO:0000256" key="1">
    <source>
        <dbReference type="SAM" id="MobiDB-lite"/>
    </source>
</evidence>
<sequence>MRNSETPELCVGGFRVCLGLESYPGTEGAGLALLAGLALRGRLLGAHMSQWHHPGSGWGRGRDFPGHSPAKKSGNHVPERTFSQNPNVYWRGHMAPPGPPGEVYSHRKYTWNVKPNASRAAQERKRTFSRNPNVYQRGHFPPPSTPGEGYSHRRYTWNVKPNASRAAQERRRWCPDNA</sequence>
<evidence type="ECO:0000313" key="4">
    <source>
        <dbReference type="RefSeq" id="XP_032127919.1"/>
    </source>
</evidence>
<dbReference type="AlphaFoldDB" id="A0A6J3HDV1"/>
<evidence type="ECO:0000313" key="2">
    <source>
        <dbReference type="Proteomes" id="UP000504640"/>
    </source>
</evidence>
<proteinExistence type="predicted"/>
<dbReference type="CTD" id="8446"/>
<evidence type="ECO:0000313" key="3">
    <source>
        <dbReference type="RefSeq" id="XP_032127918.1"/>
    </source>
</evidence>
<dbReference type="Proteomes" id="UP000504640">
    <property type="component" value="Unplaced"/>
</dbReference>
<organism evidence="2 4">
    <name type="scientific">Sapajus apella</name>
    <name type="common">Brown-capped capuchin</name>
    <name type="synonym">Cebus apella</name>
    <dbReference type="NCBI Taxonomy" id="9515"/>
    <lineage>
        <taxon>Eukaryota</taxon>
        <taxon>Metazoa</taxon>
        <taxon>Chordata</taxon>
        <taxon>Craniata</taxon>
        <taxon>Vertebrata</taxon>
        <taxon>Euteleostomi</taxon>
        <taxon>Mammalia</taxon>
        <taxon>Eutheria</taxon>
        <taxon>Euarchontoglires</taxon>
        <taxon>Primates</taxon>
        <taxon>Haplorrhini</taxon>
        <taxon>Platyrrhini</taxon>
        <taxon>Cebidae</taxon>
        <taxon>Cebinae</taxon>
        <taxon>Sapajus</taxon>
    </lineage>
</organism>
<name>A0A6J3HDV1_SAPAP</name>
<dbReference type="GeneID" id="116545478"/>